<dbReference type="Proteomes" id="UP000016462">
    <property type="component" value="Unassembled WGS sequence"/>
</dbReference>
<name>U1LM90_9MICO</name>
<dbReference type="OrthoDB" id="3381577at2"/>
<comment type="caution">
    <text evidence="1">The sequence shown here is derived from an EMBL/GenBank/DDBJ whole genome shotgun (WGS) entry which is preliminary data.</text>
</comment>
<reference evidence="1 2" key="1">
    <citation type="journal article" date="2013" name="Genome Announc.">
        <title>First draft genome sequence from a member of the genus agrococcus, isolated from modern microbialites.</title>
        <authorList>
            <person name="White R.A.III."/>
            <person name="Grassa C.J."/>
            <person name="Suttle C.A."/>
        </authorList>
    </citation>
    <scope>NUCLEOTIDE SEQUENCE [LARGE SCALE GENOMIC DNA]</scope>
    <source>
        <strain evidence="1 2">RW1</strain>
    </source>
</reference>
<evidence type="ECO:0000313" key="1">
    <source>
        <dbReference type="EMBL" id="ERG63434.1"/>
    </source>
</evidence>
<dbReference type="AlphaFoldDB" id="U1LM90"/>
<proteinExistence type="predicted"/>
<keyword evidence="2" id="KW-1185">Reference proteome</keyword>
<organism evidence="1 2">
    <name type="scientific">Agrococcus pavilionensis RW1</name>
    <dbReference type="NCBI Taxonomy" id="1330458"/>
    <lineage>
        <taxon>Bacteria</taxon>
        <taxon>Bacillati</taxon>
        <taxon>Actinomycetota</taxon>
        <taxon>Actinomycetes</taxon>
        <taxon>Micrococcales</taxon>
        <taxon>Microbacteriaceae</taxon>
        <taxon>Agrococcus</taxon>
    </lineage>
</organism>
<protein>
    <recommendedName>
        <fullName evidence="3">ATP/GTP-binding protein</fullName>
    </recommendedName>
</protein>
<dbReference type="EMBL" id="ASHR01000032">
    <property type="protein sequence ID" value="ERG63434.1"/>
    <property type="molecule type" value="Genomic_DNA"/>
</dbReference>
<evidence type="ECO:0000313" key="2">
    <source>
        <dbReference type="Proteomes" id="UP000016462"/>
    </source>
</evidence>
<sequence length="95" mass="10768">MPSRRPSRRRATEHVPLDVERLMQGVRRVERRAGGEWHVQPMAAHAAVKDYSCPGCGQSVTAGTAHVVVWRADSIFGERAIEDRRHWHTGCWRAA</sequence>
<dbReference type="RefSeq" id="WP_021011411.1">
    <property type="nucleotide sequence ID" value="NZ_ASHR01000032.1"/>
</dbReference>
<gene>
    <name evidence="1" type="ORF">L332_03080</name>
</gene>
<evidence type="ECO:0008006" key="3">
    <source>
        <dbReference type="Google" id="ProtNLM"/>
    </source>
</evidence>
<accession>U1LM90</accession>